<evidence type="ECO:0000313" key="2">
    <source>
        <dbReference type="Proteomes" id="UP000799753"/>
    </source>
</evidence>
<protein>
    <submittedName>
        <fullName evidence="1">Uncharacterized protein</fullName>
    </submittedName>
</protein>
<accession>A0A6A6RLN8</accession>
<sequence length="188" mass="20881">MDDTPYIIPQTDGPLQFESASFEASHKLLNPYNGTSQTKAHDALSDTSYFNGSNLLSTSSMNNTSSSVGGWSHATQHGINPFNVELTSFQLQPTNTQQEQAMQTRERSLRPESGTESVVADRHGQLVGTNLAYDPILGMMYPFMEPTFMPINAFSLPNQDQGVINATMDPTRQDTYLQPFNPHRQPHN</sequence>
<dbReference type="AlphaFoldDB" id="A0A6A6RLN8"/>
<dbReference type="Proteomes" id="UP000799753">
    <property type="component" value="Unassembled WGS sequence"/>
</dbReference>
<reference evidence="1" key="1">
    <citation type="journal article" date="2020" name="Stud. Mycol.">
        <title>101 Dothideomycetes genomes: a test case for predicting lifestyles and emergence of pathogens.</title>
        <authorList>
            <person name="Haridas S."/>
            <person name="Albert R."/>
            <person name="Binder M."/>
            <person name="Bloem J."/>
            <person name="Labutti K."/>
            <person name="Salamov A."/>
            <person name="Andreopoulos B."/>
            <person name="Baker S."/>
            <person name="Barry K."/>
            <person name="Bills G."/>
            <person name="Bluhm B."/>
            <person name="Cannon C."/>
            <person name="Castanera R."/>
            <person name="Culley D."/>
            <person name="Daum C."/>
            <person name="Ezra D."/>
            <person name="Gonzalez J."/>
            <person name="Henrissat B."/>
            <person name="Kuo A."/>
            <person name="Liang C."/>
            <person name="Lipzen A."/>
            <person name="Lutzoni F."/>
            <person name="Magnuson J."/>
            <person name="Mondo S."/>
            <person name="Nolan M."/>
            <person name="Ohm R."/>
            <person name="Pangilinan J."/>
            <person name="Park H.-J."/>
            <person name="Ramirez L."/>
            <person name="Alfaro M."/>
            <person name="Sun H."/>
            <person name="Tritt A."/>
            <person name="Yoshinaga Y."/>
            <person name="Zwiers L.-H."/>
            <person name="Turgeon B."/>
            <person name="Goodwin S."/>
            <person name="Spatafora J."/>
            <person name="Crous P."/>
            <person name="Grigoriev I."/>
        </authorList>
    </citation>
    <scope>NUCLEOTIDE SEQUENCE</scope>
    <source>
        <strain evidence="1">CBS 473.64</strain>
    </source>
</reference>
<name>A0A6A6RLN8_9PLEO</name>
<evidence type="ECO:0000313" key="1">
    <source>
        <dbReference type="EMBL" id="KAF2636027.1"/>
    </source>
</evidence>
<organism evidence="1 2">
    <name type="scientific">Massarina eburnea CBS 473.64</name>
    <dbReference type="NCBI Taxonomy" id="1395130"/>
    <lineage>
        <taxon>Eukaryota</taxon>
        <taxon>Fungi</taxon>
        <taxon>Dikarya</taxon>
        <taxon>Ascomycota</taxon>
        <taxon>Pezizomycotina</taxon>
        <taxon>Dothideomycetes</taxon>
        <taxon>Pleosporomycetidae</taxon>
        <taxon>Pleosporales</taxon>
        <taxon>Massarineae</taxon>
        <taxon>Massarinaceae</taxon>
        <taxon>Massarina</taxon>
    </lineage>
</organism>
<gene>
    <name evidence="1" type="ORF">P280DRAFT_484159</name>
</gene>
<keyword evidence="2" id="KW-1185">Reference proteome</keyword>
<proteinExistence type="predicted"/>
<dbReference type="EMBL" id="MU006801">
    <property type="protein sequence ID" value="KAF2636027.1"/>
    <property type="molecule type" value="Genomic_DNA"/>
</dbReference>